<accession>A0A8B6GJC7</accession>
<dbReference type="EMBL" id="UYJE01008508">
    <property type="protein sequence ID" value="VDI64482.1"/>
    <property type="molecule type" value="Genomic_DNA"/>
</dbReference>
<proteinExistence type="predicted"/>
<keyword evidence="1" id="KW-0479">Metal-binding</keyword>
<gene>
    <name evidence="4" type="ORF">MGAL_10B059522</name>
</gene>
<evidence type="ECO:0000313" key="5">
    <source>
        <dbReference type="Proteomes" id="UP000596742"/>
    </source>
</evidence>
<dbReference type="Proteomes" id="UP000596742">
    <property type="component" value="Unassembled WGS sequence"/>
</dbReference>
<name>A0A8B6GJC7_MYTGA</name>
<feature type="compositionally biased region" description="Polar residues" evidence="2">
    <location>
        <begin position="314"/>
        <end position="323"/>
    </location>
</feature>
<comment type="caution">
    <text evidence="4">The sequence shown here is derived from an EMBL/GenBank/DDBJ whole genome shotgun (WGS) entry which is preliminary data.</text>
</comment>
<evidence type="ECO:0000256" key="2">
    <source>
        <dbReference type="SAM" id="MobiDB-lite"/>
    </source>
</evidence>
<dbReference type="SUPFAM" id="SSF57845">
    <property type="entry name" value="B-box zinc-binding domain"/>
    <property type="match status" value="1"/>
</dbReference>
<evidence type="ECO:0000256" key="1">
    <source>
        <dbReference type="PROSITE-ProRule" id="PRU00024"/>
    </source>
</evidence>
<evidence type="ECO:0000313" key="4">
    <source>
        <dbReference type="EMBL" id="VDI64482.1"/>
    </source>
</evidence>
<dbReference type="AlphaFoldDB" id="A0A8B6GJC7"/>
<keyword evidence="5" id="KW-1185">Reference proteome</keyword>
<dbReference type="PROSITE" id="PS50119">
    <property type="entry name" value="ZF_BBOX"/>
    <property type="match status" value="1"/>
</dbReference>
<protein>
    <recommendedName>
        <fullName evidence="3">B box-type domain-containing protein</fullName>
    </recommendedName>
</protein>
<evidence type="ECO:0000259" key="3">
    <source>
        <dbReference type="PROSITE" id="PS50119"/>
    </source>
</evidence>
<dbReference type="GO" id="GO:0008270">
    <property type="term" value="F:zinc ion binding"/>
    <property type="evidence" value="ECO:0007669"/>
    <property type="project" value="UniProtKB-KW"/>
</dbReference>
<reference evidence="4" key="1">
    <citation type="submission" date="2018-11" db="EMBL/GenBank/DDBJ databases">
        <authorList>
            <person name="Alioto T."/>
            <person name="Alioto T."/>
        </authorList>
    </citation>
    <scope>NUCLEOTIDE SEQUENCE</scope>
</reference>
<keyword evidence="1" id="KW-0863">Zinc-finger</keyword>
<organism evidence="4 5">
    <name type="scientific">Mytilus galloprovincialis</name>
    <name type="common">Mediterranean mussel</name>
    <dbReference type="NCBI Taxonomy" id="29158"/>
    <lineage>
        <taxon>Eukaryota</taxon>
        <taxon>Metazoa</taxon>
        <taxon>Spiralia</taxon>
        <taxon>Lophotrochozoa</taxon>
        <taxon>Mollusca</taxon>
        <taxon>Bivalvia</taxon>
        <taxon>Autobranchia</taxon>
        <taxon>Pteriomorphia</taxon>
        <taxon>Mytilida</taxon>
        <taxon>Mytiloidea</taxon>
        <taxon>Mytilidae</taxon>
        <taxon>Mytilinae</taxon>
        <taxon>Mytilus</taxon>
    </lineage>
</organism>
<feature type="domain" description="B box-type" evidence="3">
    <location>
        <begin position="458"/>
        <end position="491"/>
    </location>
</feature>
<sequence length="574" mass="66655">MSSVQERKFFRLLKLSFDLSLNVIRAFMETNVLTIHYANLDDFLNKHKHAIYHLWEQVQCCDCVNKKNQEKLKRMLNEKQIKLLLTKTDDYVKGHIMYRDRRIHQVCICRFKIVDNCSIKSLDITLLHCLLNNFAVLKNDERTWINKIKDIRNNLAHVTSIKEFDVGRLQKWWDDLVGAILGLASKMPFTTYAVMVEDQIGLLKKADLDTEDVEQILIDLQKENGELMMTFWKRIQTQLEQDKTEILSTTENLLQKFSTEQREELQRFYDMILQCSNKPIHETIDHGKDAEHADFEQSGANTSAHFRTGHESDGQVQSNGSTKETQLEQANVCKVEWKIVTPGSWNVDIIADKLNLLSATIKELIQIEFVKTGSLTIHTTMPIHLFNDRVVLRQAITSFLKRILEINEIDTNERSIIPVSMIMTEQYELQQTKYMDDEEVICFRDYEDINAHIQLLLSDSSLCRVHKNQELVRFCGTHDNLLCEVCENNSHLNCSGLISIEKAAASVSYCQAVSDLAHKVRNVTEAMTSVISNDKTNISSIERQVKWIKNIKDDYKKMIYAHIRQLEASFLEEM</sequence>
<dbReference type="InterPro" id="IPR000315">
    <property type="entry name" value="Znf_B-box"/>
</dbReference>
<dbReference type="OrthoDB" id="10456397at2759"/>
<keyword evidence="1" id="KW-0862">Zinc</keyword>
<feature type="region of interest" description="Disordered" evidence="2">
    <location>
        <begin position="303"/>
        <end position="323"/>
    </location>
</feature>